<evidence type="ECO:0000313" key="2">
    <source>
        <dbReference type="EMBL" id="KGO98276.1"/>
    </source>
</evidence>
<dbReference type="EMBL" id="AVBH01000103">
    <property type="protein sequence ID" value="KGO98276.1"/>
    <property type="molecule type" value="Genomic_DNA"/>
</dbReference>
<feature type="domain" description="Thioredoxin" evidence="1">
    <location>
        <begin position="5"/>
        <end position="110"/>
    </location>
</feature>
<reference evidence="2 3" key="1">
    <citation type="submission" date="2013-08" db="EMBL/GenBank/DDBJ databases">
        <title>Genomic analysis of Lysobacter defluvii.</title>
        <authorList>
            <person name="Wang Q."/>
            <person name="Wang G."/>
        </authorList>
    </citation>
    <scope>NUCLEOTIDE SEQUENCE [LARGE SCALE GENOMIC DNA]</scope>
    <source>
        <strain evidence="2 3">IMMIB APB-9</strain>
    </source>
</reference>
<dbReference type="Gene3D" id="3.40.30.10">
    <property type="entry name" value="Glutaredoxin"/>
    <property type="match status" value="1"/>
</dbReference>
<dbReference type="STRING" id="1385515.GCA_000423325_00172"/>
<name>A0A0A0MAL3_9GAMM</name>
<dbReference type="Pfam" id="PF00085">
    <property type="entry name" value="Thioredoxin"/>
    <property type="match status" value="1"/>
</dbReference>
<dbReference type="PROSITE" id="PS51352">
    <property type="entry name" value="THIOREDOXIN_2"/>
    <property type="match status" value="1"/>
</dbReference>
<organism evidence="2 3">
    <name type="scientific">Lysobacter defluvii IMMIB APB-9 = DSM 18482</name>
    <dbReference type="NCBI Taxonomy" id="1385515"/>
    <lineage>
        <taxon>Bacteria</taxon>
        <taxon>Pseudomonadati</taxon>
        <taxon>Pseudomonadota</taxon>
        <taxon>Gammaproteobacteria</taxon>
        <taxon>Lysobacterales</taxon>
        <taxon>Lysobacteraceae</taxon>
        <taxon>Novilysobacter</taxon>
    </lineage>
</organism>
<protein>
    <submittedName>
        <fullName evidence="2">Thioredoxin</fullName>
    </submittedName>
</protein>
<accession>A0A0A0MAL3</accession>
<dbReference type="eggNOG" id="COG0526">
    <property type="taxonomic scope" value="Bacteria"/>
</dbReference>
<dbReference type="Proteomes" id="UP000030003">
    <property type="component" value="Unassembled WGS sequence"/>
</dbReference>
<comment type="caution">
    <text evidence="2">The sequence shown here is derived from an EMBL/GenBank/DDBJ whole genome shotgun (WGS) entry which is preliminary data.</text>
</comment>
<dbReference type="SUPFAM" id="SSF52833">
    <property type="entry name" value="Thioredoxin-like"/>
    <property type="match status" value="1"/>
</dbReference>
<evidence type="ECO:0000259" key="1">
    <source>
        <dbReference type="PROSITE" id="PS51352"/>
    </source>
</evidence>
<sequence>MAYESQYGADAPERAGVDAMPGPVVLEFGTNWCGHCQAAQPAIREVLGAHPDVRHIKVEDGRGRPLGRSFGVKLWPTLVFLRDGEEQARLVRPTSAAPVREALRSIDPRG</sequence>
<proteinExistence type="predicted"/>
<dbReference type="CDD" id="cd02947">
    <property type="entry name" value="TRX_family"/>
    <property type="match status" value="1"/>
</dbReference>
<keyword evidence="3" id="KW-1185">Reference proteome</keyword>
<gene>
    <name evidence="2" type="ORF">N791_02980</name>
</gene>
<dbReference type="RefSeq" id="WP_027068753.1">
    <property type="nucleotide sequence ID" value="NZ_AUHT01000004.1"/>
</dbReference>
<dbReference type="InterPro" id="IPR013766">
    <property type="entry name" value="Thioredoxin_domain"/>
</dbReference>
<dbReference type="InterPro" id="IPR036249">
    <property type="entry name" value="Thioredoxin-like_sf"/>
</dbReference>
<dbReference type="OrthoDB" id="215495at2"/>
<dbReference type="AlphaFoldDB" id="A0A0A0MAL3"/>
<evidence type="ECO:0000313" key="3">
    <source>
        <dbReference type="Proteomes" id="UP000030003"/>
    </source>
</evidence>